<evidence type="ECO:0000313" key="3">
    <source>
        <dbReference type="EMBL" id="KWZ76790.1"/>
    </source>
</evidence>
<evidence type="ECO:0000313" key="4">
    <source>
        <dbReference type="Proteomes" id="UP000032024"/>
    </source>
</evidence>
<organism evidence="3 5">
    <name type="scientific">Heyndrickxia coagulans</name>
    <name type="common">Weizmannia coagulans</name>
    <dbReference type="NCBI Taxonomy" id="1398"/>
    <lineage>
        <taxon>Bacteria</taxon>
        <taxon>Bacillati</taxon>
        <taxon>Bacillota</taxon>
        <taxon>Bacilli</taxon>
        <taxon>Bacillales</taxon>
        <taxon>Bacillaceae</taxon>
        <taxon>Heyndrickxia</taxon>
    </lineage>
</organism>
<feature type="transmembrane region" description="Helical" evidence="1">
    <location>
        <begin position="146"/>
        <end position="165"/>
    </location>
</feature>
<dbReference type="EMBL" id="LRPN01000188">
    <property type="protein sequence ID" value="KWZ76790.1"/>
    <property type="molecule type" value="Genomic_DNA"/>
</dbReference>
<protein>
    <submittedName>
        <fullName evidence="3">Uncharacterized protein</fullName>
    </submittedName>
</protein>
<reference evidence="3" key="4">
    <citation type="submission" date="2016-01" db="EMBL/GenBank/DDBJ databases">
        <authorList>
            <person name="Oliw E.H."/>
        </authorList>
    </citation>
    <scope>NUCLEOTIDE SEQUENCE [LARGE SCALE GENOMIC DNA]</scope>
    <source>
        <strain evidence="3">GED7749B</strain>
    </source>
</reference>
<reference evidence="2" key="1">
    <citation type="submission" date="2015-01" db="EMBL/GenBank/DDBJ databases">
        <title>Comparative genome analysis of Bacillus coagulans HM-08, Clostridium butyricum HM-68, Bacillus subtilis HM-66 and Bacillus licheniformis BL-09.</title>
        <authorList>
            <person name="Zhang H."/>
        </authorList>
    </citation>
    <scope>NUCLEOTIDE SEQUENCE [LARGE SCALE GENOMIC DNA]</scope>
    <source>
        <strain evidence="2">HM-08</strain>
    </source>
</reference>
<keyword evidence="1" id="KW-0812">Transmembrane</keyword>
<reference evidence="5" key="3">
    <citation type="submission" date="2016-01" db="EMBL/GenBank/DDBJ databases">
        <authorList>
            <person name="Mitreva M."/>
            <person name="Pepin K.H."/>
            <person name="Mihindukulasuriya K.A."/>
            <person name="Fulton R."/>
            <person name="Fronick C."/>
            <person name="O'Laughlin M."/>
            <person name="Miner T."/>
            <person name="Herter B."/>
            <person name="Rosa B.A."/>
            <person name="Cordes M."/>
            <person name="Tomlinson C."/>
            <person name="Wollam A."/>
            <person name="Palsikar V.B."/>
            <person name="Mardis E.R."/>
            <person name="Wilson R.K."/>
        </authorList>
    </citation>
    <scope>NUCLEOTIDE SEQUENCE [LARGE SCALE GENOMIC DNA]</scope>
    <source>
        <strain evidence="5">GED7749B</strain>
    </source>
</reference>
<name>A0A0C5C542_HEYCO</name>
<proteinExistence type="predicted"/>
<feature type="transmembrane region" description="Helical" evidence="1">
    <location>
        <begin position="115"/>
        <end position="134"/>
    </location>
</feature>
<dbReference type="EMBL" id="CP010525">
    <property type="protein sequence ID" value="AJO21926.1"/>
    <property type="molecule type" value="Genomic_DNA"/>
</dbReference>
<dbReference type="AlphaFoldDB" id="A0A0C5C542"/>
<evidence type="ECO:0000313" key="5">
    <source>
        <dbReference type="Proteomes" id="UP000070376"/>
    </source>
</evidence>
<feature type="transmembrane region" description="Helical" evidence="1">
    <location>
        <begin position="34"/>
        <end position="58"/>
    </location>
</feature>
<sequence>MNERKLYKSPLSALLWSAAFPGFGQLYNGDYFIGFLLMLCTAAINFGSNLNMSVYVAFKGNFGLASERFHPEWGIFFPAVYCFSLWQAFNQSVSINRRLASLGVKKPKKATHLTGFFFGMLAGFNFGLFWHFSFFRLLGCLRVLDLPVINGLVIGSICAALGHWIESLCDKHDKK</sequence>
<accession>A0A0C5C542</accession>
<dbReference type="RefSeq" id="WP_014097485.1">
    <property type="nucleotide sequence ID" value="NZ_CP010525.1"/>
</dbReference>
<keyword evidence="1" id="KW-1133">Transmembrane helix</keyword>
<dbReference type="Proteomes" id="UP000032024">
    <property type="component" value="Chromosome"/>
</dbReference>
<keyword evidence="4" id="KW-1185">Reference proteome</keyword>
<gene>
    <name evidence="3" type="ORF">HMPREF3213_03691</name>
    <name evidence="2" type="ORF">SB48_HM08orf01738</name>
</gene>
<evidence type="ECO:0000256" key="1">
    <source>
        <dbReference type="SAM" id="Phobius"/>
    </source>
</evidence>
<evidence type="ECO:0000313" key="2">
    <source>
        <dbReference type="EMBL" id="AJO21926.1"/>
    </source>
</evidence>
<dbReference type="Proteomes" id="UP000070376">
    <property type="component" value="Unassembled WGS sequence"/>
</dbReference>
<keyword evidence="1" id="KW-0472">Membrane</keyword>
<dbReference type="PATRIC" id="fig|1398.18.peg.1149"/>
<reference evidence="4" key="2">
    <citation type="submission" date="2015-01" db="EMBL/GenBank/DDBJ databases">
        <title>Comparative genome analysis of Bacillus coagulans HM-08, Clostridium butyricum HM-68, Bacillus subtilis HM-66 and Bacillus paralicheniformis BL-09.</title>
        <authorList>
            <person name="Zhang H."/>
        </authorList>
    </citation>
    <scope>NUCLEOTIDE SEQUENCE [LARGE SCALE GENOMIC DNA]</scope>
    <source>
        <strain evidence="4">HM-08</strain>
    </source>
</reference>